<evidence type="ECO:0000256" key="11">
    <source>
        <dbReference type="RuleBase" id="RU003357"/>
    </source>
</evidence>
<evidence type="ECO:0000256" key="8">
    <source>
        <dbReference type="ARBA" id="ARBA00023170"/>
    </source>
</evidence>
<keyword evidence="6 11" id="KW-0798">TonB box</keyword>
<evidence type="ECO:0000256" key="4">
    <source>
        <dbReference type="ARBA" id="ARBA00022692"/>
    </source>
</evidence>
<dbReference type="Proteomes" id="UP000059113">
    <property type="component" value="Chromosome"/>
</dbReference>
<evidence type="ECO:0000256" key="1">
    <source>
        <dbReference type="ARBA" id="ARBA00004571"/>
    </source>
</evidence>
<organism evidence="15 16">
    <name type="scientific">Aurantiacibacter atlanticus</name>
    <dbReference type="NCBI Taxonomy" id="1648404"/>
    <lineage>
        <taxon>Bacteria</taxon>
        <taxon>Pseudomonadati</taxon>
        <taxon>Pseudomonadota</taxon>
        <taxon>Alphaproteobacteria</taxon>
        <taxon>Sphingomonadales</taxon>
        <taxon>Erythrobacteraceae</taxon>
        <taxon>Aurantiacibacter</taxon>
    </lineage>
</organism>
<dbReference type="PATRIC" id="fig|1648404.4.peg.2852"/>
<keyword evidence="16" id="KW-1185">Reference proteome</keyword>
<dbReference type="GO" id="GO:0009279">
    <property type="term" value="C:cell outer membrane"/>
    <property type="evidence" value="ECO:0007669"/>
    <property type="project" value="UniProtKB-SubCell"/>
</dbReference>
<dbReference type="AlphaFoldDB" id="A0A0H4W063"/>
<dbReference type="Pfam" id="PF00593">
    <property type="entry name" value="TonB_dep_Rec_b-barrel"/>
    <property type="match status" value="1"/>
</dbReference>
<comment type="subcellular location">
    <subcellularLocation>
        <location evidence="1 10">Cell outer membrane</location>
        <topology evidence="1 10">Multi-pass membrane protein</topology>
    </subcellularLocation>
</comment>
<dbReference type="EMBL" id="CP011310">
    <property type="protein sequence ID" value="AKQ42858.1"/>
    <property type="molecule type" value="Genomic_DNA"/>
</dbReference>
<dbReference type="RefSeq" id="WP_048886408.1">
    <property type="nucleotide sequence ID" value="NZ_CP011310.1"/>
</dbReference>
<dbReference type="STRING" id="1648404.CP97_13705"/>
<evidence type="ECO:0000313" key="15">
    <source>
        <dbReference type="EMBL" id="AKQ42858.1"/>
    </source>
</evidence>
<keyword evidence="3 10" id="KW-1134">Transmembrane beta strand</keyword>
<evidence type="ECO:0000256" key="2">
    <source>
        <dbReference type="ARBA" id="ARBA00022448"/>
    </source>
</evidence>
<feature type="chain" id="PRO_5005212413" evidence="12">
    <location>
        <begin position="21"/>
        <end position="670"/>
    </location>
</feature>
<evidence type="ECO:0000313" key="16">
    <source>
        <dbReference type="Proteomes" id="UP000059113"/>
    </source>
</evidence>
<evidence type="ECO:0000256" key="12">
    <source>
        <dbReference type="SAM" id="SignalP"/>
    </source>
</evidence>
<keyword evidence="5 12" id="KW-0732">Signal</keyword>
<name>A0A0H4W063_9SPHN</name>
<evidence type="ECO:0000256" key="6">
    <source>
        <dbReference type="ARBA" id="ARBA00023077"/>
    </source>
</evidence>
<feature type="domain" description="TonB-dependent receptor-like beta-barrel" evidence="13">
    <location>
        <begin position="260"/>
        <end position="640"/>
    </location>
</feature>
<dbReference type="PANTHER" id="PTHR30069">
    <property type="entry name" value="TONB-DEPENDENT OUTER MEMBRANE RECEPTOR"/>
    <property type="match status" value="1"/>
</dbReference>
<dbReference type="GO" id="GO:0044718">
    <property type="term" value="P:siderophore transmembrane transport"/>
    <property type="evidence" value="ECO:0007669"/>
    <property type="project" value="TreeGrafter"/>
</dbReference>
<dbReference type="InterPro" id="IPR039426">
    <property type="entry name" value="TonB-dep_rcpt-like"/>
</dbReference>
<dbReference type="PANTHER" id="PTHR30069:SF29">
    <property type="entry name" value="HEMOGLOBIN AND HEMOGLOBIN-HAPTOGLOBIN-BINDING PROTEIN 1-RELATED"/>
    <property type="match status" value="1"/>
</dbReference>
<evidence type="ECO:0000256" key="10">
    <source>
        <dbReference type="PROSITE-ProRule" id="PRU01360"/>
    </source>
</evidence>
<gene>
    <name evidence="15" type="ORF">CP97_13705</name>
</gene>
<comment type="similarity">
    <text evidence="10 11">Belongs to the TonB-dependent receptor family.</text>
</comment>
<evidence type="ECO:0000259" key="13">
    <source>
        <dbReference type="Pfam" id="PF00593"/>
    </source>
</evidence>
<dbReference type="SUPFAM" id="SSF56935">
    <property type="entry name" value="Porins"/>
    <property type="match status" value="1"/>
</dbReference>
<dbReference type="GO" id="GO:0015344">
    <property type="term" value="F:siderophore uptake transmembrane transporter activity"/>
    <property type="evidence" value="ECO:0007669"/>
    <property type="project" value="TreeGrafter"/>
</dbReference>
<keyword evidence="8 15" id="KW-0675">Receptor</keyword>
<keyword evidence="2 10" id="KW-0813">Transport</keyword>
<dbReference type="KEGG" id="ery:CP97_13705"/>
<feature type="signal peptide" evidence="12">
    <location>
        <begin position="1"/>
        <end position="20"/>
    </location>
</feature>
<dbReference type="OrthoDB" id="7374174at2"/>
<dbReference type="Gene3D" id="2.170.130.10">
    <property type="entry name" value="TonB-dependent receptor, plug domain"/>
    <property type="match status" value="1"/>
</dbReference>
<reference evidence="16" key="2">
    <citation type="submission" date="2015-04" db="EMBL/GenBank/DDBJ databases">
        <title>The complete genome sequence of Erythrobacter sp. s21-N3.</title>
        <authorList>
            <person name="Zhuang L."/>
            <person name="Liu Y."/>
            <person name="Shao Z."/>
        </authorList>
    </citation>
    <scope>NUCLEOTIDE SEQUENCE [LARGE SCALE GENOMIC DNA]</scope>
    <source>
        <strain evidence="16">s21-N3</strain>
    </source>
</reference>
<dbReference type="InterPro" id="IPR036942">
    <property type="entry name" value="Beta-barrel_TonB_sf"/>
</dbReference>
<dbReference type="InterPro" id="IPR000531">
    <property type="entry name" value="Beta-barrel_TonB"/>
</dbReference>
<protein>
    <submittedName>
        <fullName evidence="15">TonB-dependent receptor, putative</fullName>
    </submittedName>
</protein>
<accession>A0A0H4W063</accession>
<keyword evidence="7 10" id="KW-0472">Membrane</keyword>
<keyword evidence="4 10" id="KW-0812">Transmembrane</keyword>
<evidence type="ECO:0000256" key="7">
    <source>
        <dbReference type="ARBA" id="ARBA00023136"/>
    </source>
</evidence>
<evidence type="ECO:0000256" key="5">
    <source>
        <dbReference type="ARBA" id="ARBA00022729"/>
    </source>
</evidence>
<feature type="domain" description="TonB-dependent receptor plug" evidence="14">
    <location>
        <begin position="48"/>
        <end position="154"/>
    </location>
</feature>
<reference evidence="15 16" key="1">
    <citation type="journal article" date="2015" name="Int. J. Syst. Evol. Microbiol.">
        <title>Erythrobacter atlanticus sp. nov., a bacterium from ocean sediment able to degrade polycyclic aromatic hydrocarbons.</title>
        <authorList>
            <person name="Zhuang L."/>
            <person name="Liu Y."/>
            <person name="Wang L."/>
            <person name="Wang W."/>
            <person name="Shao Z."/>
        </authorList>
    </citation>
    <scope>NUCLEOTIDE SEQUENCE [LARGE SCALE GENOMIC DNA]</scope>
    <source>
        <strain evidence="16">s21-N3</strain>
    </source>
</reference>
<dbReference type="InterPro" id="IPR012910">
    <property type="entry name" value="Plug_dom"/>
</dbReference>
<dbReference type="Gene3D" id="2.40.170.20">
    <property type="entry name" value="TonB-dependent receptor, beta-barrel domain"/>
    <property type="match status" value="1"/>
</dbReference>
<evidence type="ECO:0000256" key="9">
    <source>
        <dbReference type="ARBA" id="ARBA00023237"/>
    </source>
</evidence>
<dbReference type="InterPro" id="IPR037066">
    <property type="entry name" value="Plug_dom_sf"/>
</dbReference>
<dbReference type="PROSITE" id="PS52016">
    <property type="entry name" value="TONB_DEPENDENT_REC_3"/>
    <property type="match status" value="1"/>
</dbReference>
<proteinExistence type="inferred from homology"/>
<sequence length="670" mass="71191">MKTLLRIGAALCIYATPVFAQDENAQESNVITVLGEGLAETPAAPAYSTVKLDREQIVASASGRLEDVLGNIAGFQQFRRSDSRSANPSAQGATLRALGGNATSRALILLDGVPVADPFFGYIPFSSIAPERLGSIRVTRGGGSGPFGAGALAGKVELTSADAATLGLVNASTLANHRGATELSASIAPELGDGFAVLHGRWERGSGFHTTPEDSRVPATARASYDAWSLGGRLVQKLGDVIELQAQVLAFEDERTLRFYGADNSSEGQDISLRAVSRGPWQFDALVYGQWRDFTNVVISSSRFVRVLDQKETPSSGLGGKIEIRPPVGGGHTLRVGADYRRNEGDLFEDAYSAFSGNLTENRSAGGATSDLGVFAENDWQSDMLTLTGGVRADRYAITGGYYRATAADGAVVRDDSYSDETGWEVTWRAGALVEASAALKLRAAVYSGFRLPTLNELYRPFVVFPVVTQANAELAPERLEGWEAGFDLKPVDGVTLTAAYFDNEVDGAIANVMLVPNLRQRRNLDAISATGVELSAEAERGPFNLFATLVLTDAEVVGSEFAAGLDGNRPPQTPSVAASITGSYAFMQGGQVSATLRHVGKQFEGDQENDVLPAATALDLYASIPVAARLSVVGRIENLADEMIITRNQGGSMDLGAPRTMWLGLRWGY</sequence>
<keyword evidence="9 10" id="KW-0998">Cell outer membrane</keyword>
<dbReference type="Pfam" id="PF07715">
    <property type="entry name" value="Plug"/>
    <property type="match status" value="1"/>
</dbReference>
<evidence type="ECO:0000256" key="3">
    <source>
        <dbReference type="ARBA" id="ARBA00022452"/>
    </source>
</evidence>
<evidence type="ECO:0000259" key="14">
    <source>
        <dbReference type="Pfam" id="PF07715"/>
    </source>
</evidence>